<dbReference type="PANTHER" id="PTHR28067:SF1">
    <property type="entry name" value="DNA REPLICATION REGULATOR SLD3"/>
    <property type="match status" value="1"/>
</dbReference>
<reference evidence="3 4" key="1">
    <citation type="submission" date="2019-05" db="EMBL/GenBank/DDBJ databases">
        <title>Emergence of the Ug99 lineage of the wheat stem rust pathogen through somatic hybridization.</title>
        <authorList>
            <person name="Li F."/>
            <person name="Upadhyaya N.M."/>
            <person name="Sperschneider J."/>
            <person name="Matny O."/>
            <person name="Nguyen-Phuc H."/>
            <person name="Mago R."/>
            <person name="Raley C."/>
            <person name="Miller M.E."/>
            <person name="Silverstein K.A.T."/>
            <person name="Henningsen E."/>
            <person name="Hirsch C.D."/>
            <person name="Visser B."/>
            <person name="Pretorius Z.A."/>
            <person name="Steffenson B.J."/>
            <person name="Schwessinger B."/>
            <person name="Dodds P.N."/>
            <person name="Figueroa M."/>
        </authorList>
    </citation>
    <scope>NUCLEOTIDE SEQUENCE [LARGE SCALE GENOMIC DNA]</scope>
    <source>
        <strain evidence="3">21-0</strain>
    </source>
</reference>
<gene>
    <name evidence="3" type="ORF">PGT21_032264</name>
</gene>
<dbReference type="Gene3D" id="1.20.58.2130">
    <property type="match status" value="1"/>
</dbReference>
<dbReference type="OrthoDB" id="3003917at2759"/>
<dbReference type="EMBL" id="VSWC01000144">
    <property type="protein sequence ID" value="KAA1078269.1"/>
    <property type="molecule type" value="Genomic_DNA"/>
</dbReference>
<proteinExistence type="predicted"/>
<protein>
    <recommendedName>
        <fullName evidence="2">DNA replication regulator Sld3 C-terminal domain-containing protein</fullName>
    </recommendedName>
</protein>
<dbReference type="Proteomes" id="UP000324748">
    <property type="component" value="Unassembled WGS sequence"/>
</dbReference>
<dbReference type="Pfam" id="PF08639">
    <property type="entry name" value="Sld3_STD"/>
    <property type="match status" value="1"/>
</dbReference>
<accession>A0A5B0MQT0</accession>
<feature type="region of interest" description="Disordered" evidence="1">
    <location>
        <begin position="277"/>
        <end position="299"/>
    </location>
</feature>
<evidence type="ECO:0000313" key="3">
    <source>
        <dbReference type="EMBL" id="KAA1078269.1"/>
    </source>
</evidence>
<organism evidence="3 4">
    <name type="scientific">Puccinia graminis f. sp. tritici</name>
    <dbReference type="NCBI Taxonomy" id="56615"/>
    <lineage>
        <taxon>Eukaryota</taxon>
        <taxon>Fungi</taxon>
        <taxon>Dikarya</taxon>
        <taxon>Basidiomycota</taxon>
        <taxon>Pucciniomycotina</taxon>
        <taxon>Pucciniomycetes</taxon>
        <taxon>Pucciniales</taxon>
        <taxon>Pucciniaceae</taxon>
        <taxon>Puccinia</taxon>
    </lineage>
</organism>
<name>A0A5B0MQT0_PUCGR</name>
<dbReference type="GO" id="GO:0031261">
    <property type="term" value="C:DNA replication preinitiation complex"/>
    <property type="evidence" value="ECO:0007669"/>
    <property type="project" value="TreeGrafter"/>
</dbReference>
<dbReference type="InterPro" id="IPR013948">
    <property type="entry name" value="DNA_replication_reg_Sld3_C"/>
</dbReference>
<sequence>MPSSSTSDMSTIEYSLGPSFDCPFGWPAEPSYPIDPINQTTATAIPHHLASSPERPSRKTPSDLLQTWDSIFSCRSTDHDEPIDQLATLLNRLYLEAVYLPETSAVERFAARVRNSEEGFEEEALLGLYESFMIPEEALARKWGTEMGKIARVYEARSKRVVDGDEEQEEEEDEEEEAIVVENDEELFHLNEPEAFALVLQQFFSPAQPDLSRPLAGPHPVPDSTKVSFIKPDSIAQQLEVWSTRETQLQIVLLLELIILTNLSLDAGSQLLHKKQLSASPRKKGKEKRNLGGLGEEEEKELEDKEVVADLECLLEGLVDKLAMWQIISGLENHLGPSRKSNPRNDSLIPSSDTLDLDDVQRFWTDVVEEHYTRHLPLLNPSFRPKLFPTSIYDPSASSSLVPTQFDATARPGPGTIHRTPNLKKLERRAAARAGRQETAQMRQNVSPTMLELTGLGRRRPLARPGSLSESQLALQARSSRALFNRRQVTMSKTSAHLPKPRPILNSSSVGPLHRPAQPRSLSHSHLAGSKRKQSSPKHKSTALSINQLSTPRKSAKFSSTGLASRSATVLVPDTPQNNHRHRR</sequence>
<dbReference type="GO" id="GO:0006270">
    <property type="term" value="P:DNA replication initiation"/>
    <property type="evidence" value="ECO:0007669"/>
    <property type="project" value="InterPro"/>
</dbReference>
<feature type="compositionally biased region" description="Polar residues" evidence="1">
    <location>
        <begin position="542"/>
        <end position="568"/>
    </location>
</feature>
<dbReference type="AlphaFoldDB" id="A0A5B0MQT0"/>
<dbReference type="InterPro" id="IPR042511">
    <property type="entry name" value="Sld3"/>
</dbReference>
<comment type="caution">
    <text evidence="3">The sequence shown here is derived from an EMBL/GenBank/DDBJ whole genome shotgun (WGS) entry which is preliminary data.</text>
</comment>
<feature type="compositionally biased region" description="Basic residues" evidence="1">
    <location>
        <begin position="529"/>
        <end position="541"/>
    </location>
</feature>
<evidence type="ECO:0000256" key="1">
    <source>
        <dbReference type="SAM" id="MobiDB-lite"/>
    </source>
</evidence>
<evidence type="ECO:0000259" key="2">
    <source>
        <dbReference type="Pfam" id="PF08639"/>
    </source>
</evidence>
<evidence type="ECO:0000313" key="4">
    <source>
        <dbReference type="Proteomes" id="UP000324748"/>
    </source>
</evidence>
<feature type="region of interest" description="Disordered" evidence="1">
    <location>
        <begin position="491"/>
        <end position="584"/>
    </location>
</feature>
<keyword evidence="4" id="KW-1185">Reference proteome</keyword>
<feature type="compositionally biased region" description="Basic residues" evidence="1">
    <location>
        <begin position="277"/>
        <end position="287"/>
    </location>
</feature>
<feature type="domain" description="DNA replication regulator Sld3 C-terminal" evidence="2">
    <location>
        <begin position="231"/>
        <end position="446"/>
    </location>
</feature>
<dbReference type="PANTHER" id="PTHR28067">
    <property type="entry name" value="DNA REPLICATION REGULATOR SLD3"/>
    <property type="match status" value="1"/>
</dbReference>